<sequence length="472" mass="54551">MRLQPITPADINQQHNKARMSCWFRFSGADNNATRNATIISMDVLITSPNGRITGWVSQPSYRGSYDILWTCLVTIFICTYSLLCLNVPPPGDSFYRIVRRRIKWMMIAILAPEIVLTFAAGQWSRARHSVEAFRKVGFKEWTMRMAFFADMGGFVLKPKESESFPLNAKQLHWLIIHKHVEMPNIRNEEIWDKSKQDRLARAITSFQVGYLIIQCIGRAVTHLTITALELNALAIVVCSLMTSFAWLHKPSDVRTPIILQTDANLSELSGHREWRLTPLDFVDENGPGWSVNVQPFMRMPVIPPERPIQAIPNDRFPMNPYGIQEYCVCFATLVFTGIHVAGWNFTFPSRIESILWRISSLILLSVTAAFWILETMASWKRLGRWTWIYLRLTDRRRLVDFEKAKADELSREEPRPLTSLPLPWEFWTIAPVALLYGVSRLYLLVEAFLELRNLNGTAFLNVDWTYFLPHI</sequence>
<evidence type="ECO:0000256" key="1">
    <source>
        <dbReference type="SAM" id="Phobius"/>
    </source>
</evidence>
<feature type="transmembrane region" description="Helical" evidence="1">
    <location>
        <begin position="355"/>
        <end position="374"/>
    </location>
</feature>
<reference evidence="3" key="1">
    <citation type="submission" date="2019-06" db="EMBL/GenBank/DDBJ databases">
        <title>Draft genome sequence of the griseofulvin-producing fungus Xylaria cubensis strain G536.</title>
        <authorList>
            <person name="Mead M.E."/>
            <person name="Raja H.A."/>
            <person name="Steenwyk J.L."/>
            <person name="Knowles S.L."/>
            <person name="Oberlies N.H."/>
            <person name="Rokas A."/>
        </authorList>
    </citation>
    <scope>NUCLEOTIDE SEQUENCE [LARGE SCALE GENOMIC DNA]</scope>
    <source>
        <strain evidence="3">G536</strain>
    </source>
</reference>
<feature type="transmembrane region" description="Helical" evidence="1">
    <location>
        <begin position="324"/>
        <end position="343"/>
    </location>
</feature>
<keyword evidence="1" id="KW-0472">Membrane</keyword>
<organism evidence="2 3">
    <name type="scientific">Xylaria flabelliformis</name>
    <dbReference type="NCBI Taxonomy" id="2512241"/>
    <lineage>
        <taxon>Eukaryota</taxon>
        <taxon>Fungi</taxon>
        <taxon>Dikarya</taxon>
        <taxon>Ascomycota</taxon>
        <taxon>Pezizomycotina</taxon>
        <taxon>Sordariomycetes</taxon>
        <taxon>Xylariomycetidae</taxon>
        <taxon>Xylariales</taxon>
        <taxon>Xylariaceae</taxon>
        <taxon>Xylaria</taxon>
    </lineage>
</organism>
<comment type="caution">
    <text evidence="2">The sequence shown here is derived from an EMBL/GenBank/DDBJ whole genome shotgun (WGS) entry which is preliminary data.</text>
</comment>
<dbReference type="STRING" id="2512241.A0A553I9X5"/>
<dbReference type="AlphaFoldDB" id="A0A553I9X5"/>
<keyword evidence="3" id="KW-1185">Reference proteome</keyword>
<dbReference type="PANTHER" id="PTHR35043:SF8">
    <property type="entry name" value="DUF4220 DOMAIN-CONTAINING PROTEIN"/>
    <property type="match status" value="1"/>
</dbReference>
<feature type="transmembrane region" description="Helical" evidence="1">
    <location>
        <begin position="68"/>
        <end position="86"/>
    </location>
</feature>
<dbReference type="Proteomes" id="UP000319160">
    <property type="component" value="Unassembled WGS sequence"/>
</dbReference>
<keyword evidence="1" id="KW-0812">Transmembrane</keyword>
<evidence type="ECO:0000313" key="3">
    <source>
        <dbReference type="Proteomes" id="UP000319160"/>
    </source>
</evidence>
<dbReference type="OrthoDB" id="3061561at2759"/>
<name>A0A553I9X5_9PEZI</name>
<evidence type="ECO:0000313" key="2">
    <source>
        <dbReference type="EMBL" id="TRX96999.1"/>
    </source>
</evidence>
<protein>
    <submittedName>
        <fullName evidence="2">Uncharacterized protein</fullName>
    </submittedName>
</protein>
<accession>A0A553I9X5</accession>
<keyword evidence="1" id="KW-1133">Transmembrane helix</keyword>
<feature type="transmembrane region" description="Helical" evidence="1">
    <location>
        <begin position="229"/>
        <end position="248"/>
    </location>
</feature>
<dbReference type="PANTHER" id="PTHR35043">
    <property type="entry name" value="TRANSCRIPTION FACTOR DOMAIN-CONTAINING PROTEIN"/>
    <property type="match status" value="1"/>
</dbReference>
<feature type="transmembrane region" description="Helical" evidence="1">
    <location>
        <begin position="200"/>
        <end position="217"/>
    </location>
</feature>
<proteinExistence type="predicted"/>
<gene>
    <name evidence="2" type="ORF">FHL15_002305</name>
</gene>
<feature type="transmembrane region" description="Helical" evidence="1">
    <location>
        <begin position="106"/>
        <end position="124"/>
    </location>
</feature>
<dbReference type="EMBL" id="VFLP01000008">
    <property type="protein sequence ID" value="TRX96999.1"/>
    <property type="molecule type" value="Genomic_DNA"/>
</dbReference>